<organism evidence="2 3">
    <name type="scientific">Rhodococcus rhodochrous</name>
    <dbReference type="NCBI Taxonomy" id="1829"/>
    <lineage>
        <taxon>Bacteria</taxon>
        <taxon>Bacillati</taxon>
        <taxon>Actinomycetota</taxon>
        <taxon>Actinomycetes</taxon>
        <taxon>Mycobacteriales</taxon>
        <taxon>Nocardiaceae</taxon>
        <taxon>Rhodococcus</taxon>
    </lineage>
</organism>
<dbReference type="InterPro" id="IPR036388">
    <property type="entry name" value="WH-like_DNA-bd_sf"/>
</dbReference>
<dbReference type="Pfam" id="PF12728">
    <property type="entry name" value="HTH_17"/>
    <property type="match status" value="1"/>
</dbReference>
<proteinExistence type="predicted"/>
<dbReference type="Gene3D" id="1.10.10.10">
    <property type="entry name" value="Winged helix-like DNA-binding domain superfamily/Winged helix DNA-binding domain"/>
    <property type="match status" value="1"/>
</dbReference>
<dbReference type="InterPro" id="IPR009061">
    <property type="entry name" value="DNA-bd_dom_put_sf"/>
</dbReference>
<gene>
    <name evidence="2" type="ORF">LQ384_09890</name>
</gene>
<comment type="caution">
    <text evidence="2">The sequence shown here is derived from an EMBL/GenBank/DDBJ whole genome shotgun (WGS) entry which is preliminary data.</text>
</comment>
<feature type="domain" description="Helix-turn-helix" evidence="1">
    <location>
        <begin position="18"/>
        <end position="64"/>
    </location>
</feature>
<dbReference type="Proteomes" id="UP001198630">
    <property type="component" value="Unassembled WGS sequence"/>
</dbReference>
<reference evidence="2" key="1">
    <citation type="submission" date="2021-11" db="EMBL/GenBank/DDBJ databases">
        <title>Development of a sustainable strategy for remediation of hydrocarbon-contaminated territories based on the waste exchange concept.</title>
        <authorList>
            <person name="Elkin A."/>
        </authorList>
    </citation>
    <scope>NUCLEOTIDE SEQUENCE</scope>
    <source>
        <strain evidence="2">IEGM 757</strain>
    </source>
</reference>
<evidence type="ECO:0000313" key="2">
    <source>
        <dbReference type="EMBL" id="MCD2111406.1"/>
    </source>
</evidence>
<dbReference type="InterPro" id="IPR041657">
    <property type="entry name" value="HTH_17"/>
</dbReference>
<evidence type="ECO:0000313" key="3">
    <source>
        <dbReference type="Proteomes" id="UP001198630"/>
    </source>
</evidence>
<dbReference type="RefSeq" id="WP_230789849.1">
    <property type="nucleotide sequence ID" value="NZ_JAJNCO010000004.1"/>
</dbReference>
<name>A0AAW4XE43_RHORH</name>
<accession>A0AAW4XE43</accession>
<dbReference type="AlphaFoldDB" id="A0AAW4XE43"/>
<dbReference type="SUPFAM" id="SSF46955">
    <property type="entry name" value="Putative DNA-binding domain"/>
    <property type="match status" value="1"/>
</dbReference>
<dbReference type="EMBL" id="JAJNCO010000004">
    <property type="protein sequence ID" value="MCD2111406.1"/>
    <property type="molecule type" value="Genomic_DNA"/>
</dbReference>
<sequence length="71" mass="7930">MTVSTHSGLRVRELANRKEVAEYLGKSVQTLAIWAVKGIGPKYFKVNGTCRYRWSDVDAWIEARETGGGQS</sequence>
<protein>
    <submittedName>
        <fullName evidence="2">Helix-turn-helix domain-containing protein</fullName>
    </submittedName>
</protein>
<evidence type="ECO:0000259" key="1">
    <source>
        <dbReference type="Pfam" id="PF12728"/>
    </source>
</evidence>